<dbReference type="InterPro" id="IPR029526">
    <property type="entry name" value="PGBD"/>
</dbReference>
<reference evidence="3" key="1">
    <citation type="journal article" date="2021" name="Mol. Ecol. Resour.">
        <title>Apolygus lucorum genome provides insights into omnivorousness and mesophyll feeding.</title>
        <authorList>
            <person name="Liu Y."/>
            <person name="Liu H."/>
            <person name="Wang H."/>
            <person name="Huang T."/>
            <person name="Liu B."/>
            <person name="Yang B."/>
            <person name="Yin L."/>
            <person name="Li B."/>
            <person name="Zhang Y."/>
            <person name="Zhang S."/>
            <person name="Jiang F."/>
            <person name="Zhang X."/>
            <person name="Ren Y."/>
            <person name="Wang B."/>
            <person name="Wang S."/>
            <person name="Lu Y."/>
            <person name="Wu K."/>
            <person name="Fan W."/>
            <person name="Wang G."/>
        </authorList>
    </citation>
    <scope>NUCLEOTIDE SEQUENCE</scope>
    <source>
        <strain evidence="3">12Hb</strain>
    </source>
</reference>
<comment type="caution">
    <text evidence="3">The sequence shown here is derived from an EMBL/GenBank/DDBJ whole genome shotgun (WGS) entry which is preliminary data.</text>
</comment>
<organism evidence="3 4">
    <name type="scientific">Apolygus lucorum</name>
    <name type="common">Small green plant bug</name>
    <name type="synonym">Lygocoris lucorum</name>
    <dbReference type="NCBI Taxonomy" id="248454"/>
    <lineage>
        <taxon>Eukaryota</taxon>
        <taxon>Metazoa</taxon>
        <taxon>Ecdysozoa</taxon>
        <taxon>Arthropoda</taxon>
        <taxon>Hexapoda</taxon>
        <taxon>Insecta</taxon>
        <taxon>Pterygota</taxon>
        <taxon>Neoptera</taxon>
        <taxon>Paraneoptera</taxon>
        <taxon>Hemiptera</taxon>
        <taxon>Heteroptera</taxon>
        <taxon>Panheteroptera</taxon>
        <taxon>Cimicomorpha</taxon>
        <taxon>Miridae</taxon>
        <taxon>Mirini</taxon>
        <taxon>Apolygus</taxon>
    </lineage>
</organism>
<evidence type="ECO:0000256" key="1">
    <source>
        <dbReference type="SAM" id="MobiDB-lite"/>
    </source>
</evidence>
<dbReference type="Proteomes" id="UP000466442">
    <property type="component" value="Unassembled WGS sequence"/>
</dbReference>
<proteinExistence type="predicted"/>
<feature type="compositionally biased region" description="Polar residues" evidence="1">
    <location>
        <begin position="1"/>
        <end position="17"/>
    </location>
</feature>
<name>A0A8S9XZ99_APOLU</name>
<dbReference type="Pfam" id="PF13843">
    <property type="entry name" value="DDE_Tnp_1_7"/>
    <property type="match status" value="1"/>
</dbReference>
<evidence type="ECO:0000313" key="4">
    <source>
        <dbReference type="Proteomes" id="UP000466442"/>
    </source>
</evidence>
<gene>
    <name evidence="3" type="ORF">GE061_008972</name>
</gene>
<feature type="domain" description="PiggyBac transposable element-derived protein" evidence="2">
    <location>
        <begin position="175"/>
        <end position="371"/>
    </location>
</feature>
<dbReference type="PANTHER" id="PTHR46599">
    <property type="entry name" value="PIGGYBAC TRANSPOSABLE ELEMENT-DERIVED PROTEIN 4"/>
    <property type="match status" value="1"/>
</dbReference>
<sequence length="380" mass="42778">MSRRTYNPESPSFSETIRNLIFDEDGELIEESETEDDPSPTEPQPGPSTRDEHPPEVSNPELPFDEDFDAESDGEIPDFDDNSEDDPDYEPDSERDSSSGDDEELLERPRSFINIERLENTDVPVEVPPTFLGKNDFEWSSEPPNNRVRTSASNIIRGLPGIRGPARNLGPSPSALELWEILVDNEIVSEIVTWTNKKLADLRQNIQGREGVRGDLKVRYLRRYGDTNSTEINALCGVLLLTSILKGDHEDVGSLFACGSTGRPIFRAVFSGKRFEILMAALRFDNPDDRIIRKQGNQAAAILNVFEIFVKNCKKPFSIGAFACIDEMLIAFRGRCRFRVYMPKKPAKYGIKLLALTDARNAYLYDAYIYTVVRGLIASV</sequence>
<feature type="compositionally biased region" description="Acidic residues" evidence="1">
    <location>
        <begin position="22"/>
        <end position="39"/>
    </location>
</feature>
<evidence type="ECO:0000313" key="3">
    <source>
        <dbReference type="EMBL" id="KAF6214233.1"/>
    </source>
</evidence>
<protein>
    <recommendedName>
        <fullName evidence="2">PiggyBac transposable element-derived protein domain-containing protein</fullName>
    </recommendedName>
</protein>
<feature type="compositionally biased region" description="Acidic residues" evidence="1">
    <location>
        <begin position="63"/>
        <end position="91"/>
    </location>
</feature>
<keyword evidence="4" id="KW-1185">Reference proteome</keyword>
<feature type="region of interest" description="Disordered" evidence="1">
    <location>
        <begin position="1"/>
        <end position="111"/>
    </location>
</feature>
<dbReference type="OrthoDB" id="6624295at2759"/>
<evidence type="ECO:0000259" key="2">
    <source>
        <dbReference type="Pfam" id="PF13843"/>
    </source>
</evidence>
<dbReference type="EMBL" id="WIXP02000002">
    <property type="protein sequence ID" value="KAF6214233.1"/>
    <property type="molecule type" value="Genomic_DNA"/>
</dbReference>
<dbReference type="AlphaFoldDB" id="A0A8S9XZ99"/>
<dbReference type="PANTHER" id="PTHR46599:SF3">
    <property type="entry name" value="PIGGYBAC TRANSPOSABLE ELEMENT-DERIVED PROTEIN 4"/>
    <property type="match status" value="1"/>
</dbReference>
<accession>A0A8S9XZ99</accession>